<dbReference type="GO" id="GO:0016301">
    <property type="term" value="F:kinase activity"/>
    <property type="evidence" value="ECO:0007669"/>
    <property type="project" value="UniProtKB-KW"/>
</dbReference>
<reference evidence="2 3" key="1">
    <citation type="submission" date="2024-08" db="EMBL/GenBank/DDBJ databases">
        <title>Draft Genome Sequence of Legionella lytica strain DSB2004, Isolated From a Fire Sprinkler System.</title>
        <authorList>
            <person name="Everhart A.D."/>
            <person name="Kidane D.T."/>
            <person name="Farone A.L."/>
            <person name="Farone M.B."/>
        </authorList>
    </citation>
    <scope>NUCLEOTIDE SEQUENCE [LARGE SCALE GENOMIC DNA]</scope>
    <source>
        <strain evidence="2 3">DSB2004</strain>
    </source>
</reference>
<dbReference type="PROSITE" id="PS50011">
    <property type="entry name" value="PROTEIN_KINASE_DOM"/>
    <property type="match status" value="1"/>
</dbReference>
<dbReference type="SUPFAM" id="SSF56112">
    <property type="entry name" value="Protein kinase-like (PK-like)"/>
    <property type="match status" value="1"/>
</dbReference>
<dbReference type="Proteomes" id="UP001615550">
    <property type="component" value="Unassembled WGS sequence"/>
</dbReference>
<keyword evidence="3" id="KW-1185">Reference proteome</keyword>
<name>A0ABW8D9R4_9GAMM</name>
<dbReference type="RefSeq" id="WP_400187446.1">
    <property type="nucleotide sequence ID" value="NZ_JBGORX010000002.1"/>
</dbReference>
<keyword evidence="2" id="KW-0808">Transferase</keyword>
<dbReference type="InterPro" id="IPR011009">
    <property type="entry name" value="Kinase-like_dom_sf"/>
</dbReference>
<organism evidence="2 3">
    <name type="scientific">Legionella lytica</name>
    <dbReference type="NCBI Taxonomy" id="96232"/>
    <lineage>
        <taxon>Bacteria</taxon>
        <taxon>Pseudomonadati</taxon>
        <taxon>Pseudomonadota</taxon>
        <taxon>Gammaproteobacteria</taxon>
        <taxon>Legionellales</taxon>
        <taxon>Legionellaceae</taxon>
        <taxon>Legionella</taxon>
    </lineage>
</organism>
<dbReference type="Gene3D" id="1.10.510.10">
    <property type="entry name" value="Transferase(Phosphotransferase) domain 1"/>
    <property type="match status" value="1"/>
</dbReference>
<keyword evidence="2" id="KW-0418">Kinase</keyword>
<evidence type="ECO:0000313" key="2">
    <source>
        <dbReference type="EMBL" id="MFJ1268601.1"/>
    </source>
</evidence>
<comment type="caution">
    <text evidence="2">The sequence shown here is derived from an EMBL/GenBank/DDBJ whole genome shotgun (WGS) entry which is preliminary data.</text>
</comment>
<dbReference type="Pfam" id="PF00069">
    <property type="entry name" value="Pkinase"/>
    <property type="match status" value="1"/>
</dbReference>
<evidence type="ECO:0000313" key="3">
    <source>
        <dbReference type="Proteomes" id="UP001615550"/>
    </source>
</evidence>
<proteinExistence type="predicted"/>
<dbReference type="PANTHER" id="PTHR44167">
    <property type="entry name" value="OVARIAN-SPECIFIC SERINE/THREONINE-PROTEIN KINASE LOK-RELATED"/>
    <property type="match status" value="1"/>
</dbReference>
<sequence length="738" mass="85303">MKLRELRQHLKEYADTFYLRKFIVGEHERAKRLKTFVHRLKYQPDDYNLSSEDVFTLLREVPEIAEVNSNLELMQNIKKQLGSNLFFELYVVLSKLKLISERNFVILYELPAHTHLFLYRVFCSDVTKPRVVLSQDILNTTLAITPHIILVEEIIEQTFRLLYNKKLLKSLALNLLQTRIKEINSLYYILQELHKAGCLNEASLELLASVSYLYLVENLLIQLNKAKIPLESELIKALCTSSSLFYLEKLLAILFANKKTLVDGAILRHLLKKDYGFFIEKTSVLELLQQHDLLDEDTFYYVCSNNVFSLMRILGVLSEQSLVKENKELINRLMSGEQDGPPLYKAINYLRKVRLLDQDSLNTCVEFARNKRVVCGLLDWLEKNNLGLDKAQLHRIFSLSISNIRRLTNLLEDLRQTNLLDIQSFGCALERVAEKFPAIEPSLISKCSRKDTGAPRSEFLLDNEYRFFIEHGSRELGGCGSVKKGYDSADAKEPRYAIKRLISHRHVQEEAAREVKYHRLLGRNATYFVRDNITSVVSQWQPGKGLHHYSKAELCNVPINARLRCLSSGLKDLDTLHQHYRKHGDVKCQNFVLNLDHTSMRLIDFGTSHKKGSFKLFGWTSEYLDPKINADLLGMDLYAMGIVTMHLFPELYRVSFANKTCTFSLNKSDLSIYEQCIVSLVNAMMTPELGRRCTSEDALNYCNEVINYFDTINTPLLEEIAANNIHRAHDSFEDILRM</sequence>
<gene>
    <name evidence="2" type="ORF">ACD661_08560</name>
</gene>
<dbReference type="PANTHER" id="PTHR44167:SF18">
    <property type="entry name" value="PROTEIN KINASE DOMAIN-CONTAINING PROTEIN"/>
    <property type="match status" value="1"/>
</dbReference>
<dbReference type="EMBL" id="JBGORX010000002">
    <property type="protein sequence ID" value="MFJ1268601.1"/>
    <property type="molecule type" value="Genomic_DNA"/>
</dbReference>
<dbReference type="InterPro" id="IPR000719">
    <property type="entry name" value="Prot_kinase_dom"/>
</dbReference>
<accession>A0ABW8D9R4</accession>
<protein>
    <submittedName>
        <fullName evidence="2">Protein kinase family protein</fullName>
    </submittedName>
</protein>
<dbReference type="SMART" id="SM00220">
    <property type="entry name" value="S_TKc"/>
    <property type="match status" value="1"/>
</dbReference>
<feature type="domain" description="Protein kinase" evidence="1">
    <location>
        <begin position="468"/>
        <end position="706"/>
    </location>
</feature>
<evidence type="ECO:0000259" key="1">
    <source>
        <dbReference type="PROSITE" id="PS50011"/>
    </source>
</evidence>